<keyword evidence="2" id="KW-0812">Transmembrane</keyword>
<dbReference type="RefSeq" id="WP_155867241.1">
    <property type="nucleotide sequence ID" value="NZ_CP046322.1"/>
</dbReference>
<feature type="region of interest" description="Disordered" evidence="1">
    <location>
        <begin position="1"/>
        <end position="41"/>
    </location>
</feature>
<feature type="transmembrane region" description="Helical" evidence="2">
    <location>
        <begin position="91"/>
        <end position="113"/>
    </location>
</feature>
<dbReference type="KEGG" id="cxe:FOB82_00820"/>
<gene>
    <name evidence="3" type="ORF">FOB82_00820</name>
</gene>
<name>A0A6B8TR25_9CORY</name>
<feature type="transmembrane region" description="Helical" evidence="2">
    <location>
        <begin position="119"/>
        <end position="138"/>
    </location>
</feature>
<evidence type="ECO:0000256" key="1">
    <source>
        <dbReference type="SAM" id="MobiDB-lite"/>
    </source>
</evidence>
<protein>
    <submittedName>
        <fullName evidence="3">Uncharacterized protein</fullName>
    </submittedName>
</protein>
<dbReference type="EMBL" id="CP046322">
    <property type="protein sequence ID" value="QGS33703.1"/>
    <property type="molecule type" value="Genomic_DNA"/>
</dbReference>
<evidence type="ECO:0000313" key="4">
    <source>
        <dbReference type="Proteomes" id="UP000426857"/>
    </source>
</evidence>
<evidence type="ECO:0000313" key="3">
    <source>
        <dbReference type="EMBL" id="QGS33703.1"/>
    </source>
</evidence>
<keyword evidence="2" id="KW-1133">Transmembrane helix</keyword>
<feature type="compositionally biased region" description="Gly residues" evidence="1">
    <location>
        <begin position="1"/>
        <end position="15"/>
    </location>
</feature>
<evidence type="ECO:0000256" key="2">
    <source>
        <dbReference type="SAM" id="Phobius"/>
    </source>
</evidence>
<dbReference type="Proteomes" id="UP000426857">
    <property type="component" value="Chromosome"/>
</dbReference>
<dbReference type="AlphaFoldDB" id="A0A6B8TR25"/>
<proteinExistence type="predicted"/>
<organism evidence="3 4">
    <name type="scientific">Corynebacterium xerosis</name>
    <dbReference type="NCBI Taxonomy" id="1725"/>
    <lineage>
        <taxon>Bacteria</taxon>
        <taxon>Bacillati</taxon>
        <taxon>Actinomycetota</taxon>
        <taxon>Actinomycetes</taxon>
        <taxon>Mycobacteriales</taxon>
        <taxon>Corynebacteriaceae</taxon>
        <taxon>Corynebacterium</taxon>
    </lineage>
</organism>
<sequence>MGGAKNDGSAGGGEQGLPRIVGRRRAVLDDDAEPPHLRLTGDPSVRRDQLLVKKQRAEQIVDDTSAELARCFAHGSARSAVPRPAMGRMTLILPIVALILLAPRLFGIAAAGLTGGLRFLVPAIVIGGGMYAAGRWFARRRASTSAHAAALALGHLEADARRRLQSIIDEWFRIDDTLGIGTALESAYARQPRLPELDRTWRAVIASIDAAMAAGHEALAELGDGSPAERLHRVDAADRAYLQLRFYREALDERG</sequence>
<keyword evidence="2" id="KW-0472">Membrane</keyword>
<accession>A0A6B8TR25</accession>
<reference evidence="3 4" key="1">
    <citation type="submission" date="2019-11" db="EMBL/GenBank/DDBJ databases">
        <title>FDA dAtabase for Regulatory Grade micrObial Sequences (FDA-ARGOS): Supporting development and validation of Infectious Disease Dx tests.</title>
        <authorList>
            <person name="Kerrigan L."/>
            <person name="Long C."/>
            <person name="Tallon L."/>
            <person name="Sadzewicz L."/>
            <person name="Vavikolanu K."/>
            <person name="Mehta A."/>
            <person name="Aluvathingal J."/>
            <person name="Nadendla S."/>
            <person name="Yan Y."/>
            <person name="Sichtig H."/>
        </authorList>
    </citation>
    <scope>NUCLEOTIDE SEQUENCE [LARGE SCALE GENOMIC DNA]</scope>
    <source>
        <strain evidence="3 4">FDAARGOS_674</strain>
    </source>
</reference>